<evidence type="ECO:0000313" key="3">
    <source>
        <dbReference type="Proteomes" id="UP000366065"/>
    </source>
</evidence>
<dbReference type="EMBL" id="CABPRV010000004">
    <property type="protein sequence ID" value="VVD99200.1"/>
    <property type="molecule type" value="Genomic_DNA"/>
</dbReference>
<proteinExistence type="predicted"/>
<keyword evidence="3" id="KW-1185">Reference proteome</keyword>
<protein>
    <recommendedName>
        <fullName evidence="4">ParB/Sulfiredoxin domain-containing protein</fullName>
    </recommendedName>
</protein>
<evidence type="ECO:0008006" key="4">
    <source>
        <dbReference type="Google" id="ProtNLM"/>
    </source>
</evidence>
<dbReference type="Proteomes" id="UP000366065">
    <property type="component" value="Unassembled WGS sequence"/>
</dbReference>
<accession>A0ABY6VXA8</accession>
<sequence>MAAKTGWTTAELDPRKIQLDLLNPRIELSTNASQAEIRLKLLTLEGVLELARGIAKNGGLFPGERVITVEEDGKQVVLEGNRRIAACQMLLKPSLIPAEFADRFPVANASVKAALRSISVDVAPNRQAADPILQKRHTEQGAKPWSPVAKMRRAVRMLERASIEDVAEALGTTASAIRKLVKPYRLLQYALGLDTWTADERAALENEKLVTTPYTRFYTLKDTQRILRLSFDADQNPVSELPPDVFREQMTAIARDFLLPDPVRGRPRHDTRTQPLDYFDGFLKTPEGKAAINAPATRKGVALPTSASPATPTTSSPTAQPASPSPASPSPAAGAARPKAPKASVFFENLECHVVDDNLIKLTQEIKRIDHTKLPIAASLMMRALFECALVYKIKRAKKWGELIKQAPKAGWDPGLGDLINFAKNFGNGVFAENNICKVLGGHHTQQAKQYLDAMTHIKYQGIDVNALETYANHLRGTIKYILEDN</sequence>
<feature type="region of interest" description="Disordered" evidence="1">
    <location>
        <begin position="260"/>
        <end position="280"/>
    </location>
</feature>
<name>A0ABY6VXA8_9BURK</name>
<feature type="region of interest" description="Disordered" evidence="1">
    <location>
        <begin position="294"/>
        <end position="337"/>
    </location>
</feature>
<organism evidence="2 3">
    <name type="scientific">Pandoraea capi</name>
    <dbReference type="NCBI Taxonomy" id="2508286"/>
    <lineage>
        <taxon>Bacteria</taxon>
        <taxon>Pseudomonadati</taxon>
        <taxon>Pseudomonadota</taxon>
        <taxon>Betaproteobacteria</taxon>
        <taxon>Burkholderiales</taxon>
        <taxon>Burkholderiaceae</taxon>
        <taxon>Pandoraea</taxon>
    </lineage>
</organism>
<dbReference type="RefSeq" id="WP_150721135.1">
    <property type="nucleotide sequence ID" value="NZ_CABPRV010000004.1"/>
</dbReference>
<evidence type="ECO:0000313" key="2">
    <source>
        <dbReference type="EMBL" id="VVD99200.1"/>
    </source>
</evidence>
<comment type="caution">
    <text evidence="2">The sequence shown here is derived from an EMBL/GenBank/DDBJ whole genome shotgun (WGS) entry which is preliminary data.</text>
</comment>
<feature type="compositionally biased region" description="Low complexity" evidence="1">
    <location>
        <begin position="304"/>
        <end position="322"/>
    </location>
</feature>
<reference evidence="2 3" key="1">
    <citation type="submission" date="2019-08" db="EMBL/GenBank/DDBJ databases">
        <authorList>
            <person name="Peeters C."/>
        </authorList>
    </citation>
    <scope>NUCLEOTIDE SEQUENCE [LARGE SCALE GENOMIC DNA]</scope>
    <source>
        <strain evidence="2 3">LMG 20602</strain>
    </source>
</reference>
<gene>
    <name evidence="2" type="ORF">PCA20602_02045</name>
</gene>
<evidence type="ECO:0000256" key="1">
    <source>
        <dbReference type="SAM" id="MobiDB-lite"/>
    </source>
</evidence>